<protein>
    <recommendedName>
        <fullName evidence="5">Vesicular, overexpressed in cancer, prosurvival protein 1</fullName>
    </recommendedName>
</protein>
<dbReference type="HOGENOM" id="CLU_136528_0_0_1"/>
<evidence type="ECO:0000313" key="3">
    <source>
        <dbReference type="Ensembl" id="ENSCSAVP00000003626.1"/>
    </source>
</evidence>
<evidence type="ECO:0000256" key="1">
    <source>
        <dbReference type="SAM" id="Phobius"/>
    </source>
</evidence>
<dbReference type="InParanoid" id="H2YE78"/>
<dbReference type="Proteomes" id="UP000007875">
    <property type="component" value="Unassembled WGS sequence"/>
</dbReference>
<sequence length="141" mass="15682">MGFEFSYFLLFLSFHGCFQLIQAREVCTTDHDTTLICPDSYSSIGFCCNYQGNGRYNNCCSYTAVWGLWYFWFCIVTFVFIVGGVVALCKFCSKKGSNSSRGSVAHSDIASPTVVAYNPATAVSTVKVSDFPPSYDQLQQQ</sequence>
<dbReference type="Ensembl" id="ENSCSAVT00000003681.1">
    <property type="protein sequence ID" value="ENSCSAVP00000003626.1"/>
    <property type="gene ID" value="ENSCSAVG00000002148.1"/>
</dbReference>
<reference evidence="3" key="2">
    <citation type="submission" date="2025-08" db="UniProtKB">
        <authorList>
            <consortium name="Ensembl"/>
        </authorList>
    </citation>
    <scope>IDENTIFICATION</scope>
</reference>
<feature type="chain" id="PRO_5003577617" description="Vesicular, overexpressed in cancer, prosurvival protein 1" evidence="2">
    <location>
        <begin position="24"/>
        <end position="141"/>
    </location>
</feature>
<dbReference type="GeneTree" id="ENSGT00730000112602"/>
<reference evidence="3" key="3">
    <citation type="submission" date="2025-09" db="UniProtKB">
        <authorList>
            <consortium name="Ensembl"/>
        </authorList>
    </citation>
    <scope>IDENTIFICATION</scope>
</reference>
<evidence type="ECO:0000256" key="2">
    <source>
        <dbReference type="SAM" id="SignalP"/>
    </source>
</evidence>
<accession>H2YE78</accession>
<evidence type="ECO:0008006" key="5">
    <source>
        <dbReference type="Google" id="ProtNLM"/>
    </source>
</evidence>
<evidence type="ECO:0000313" key="4">
    <source>
        <dbReference type="Proteomes" id="UP000007875"/>
    </source>
</evidence>
<reference evidence="4" key="1">
    <citation type="submission" date="2003-08" db="EMBL/GenBank/DDBJ databases">
        <authorList>
            <person name="Birren B."/>
            <person name="Nusbaum C."/>
            <person name="Abebe A."/>
            <person name="Abouelleil A."/>
            <person name="Adekoya E."/>
            <person name="Ait-zahra M."/>
            <person name="Allen N."/>
            <person name="Allen T."/>
            <person name="An P."/>
            <person name="Anderson M."/>
            <person name="Anderson S."/>
            <person name="Arachchi H."/>
            <person name="Armbruster J."/>
            <person name="Bachantsang P."/>
            <person name="Baldwin J."/>
            <person name="Barry A."/>
            <person name="Bayul T."/>
            <person name="Blitshsteyn B."/>
            <person name="Bloom T."/>
            <person name="Blye J."/>
            <person name="Boguslavskiy L."/>
            <person name="Borowsky M."/>
            <person name="Boukhgalter B."/>
            <person name="Brunache A."/>
            <person name="Butler J."/>
            <person name="Calixte N."/>
            <person name="Calvo S."/>
            <person name="Camarata J."/>
            <person name="Campo K."/>
            <person name="Chang J."/>
            <person name="Cheshatsang Y."/>
            <person name="Citroen M."/>
            <person name="Collymore A."/>
            <person name="Considine T."/>
            <person name="Cook A."/>
            <person name="Cooke P."/>
            <person name="Corum B."/>
            <person name="Cuomo C."/>
            <person name="David R."/>
            <person name="Dawoe T."/>
            <person name="Degray S."/>
            <person name="Dodge S."/>
            <person name="Dooley K."/>
            <person name="Dorje P."/>
            <person name="Dorjee K."/>
            <person name="Dorris L."/>
            <person name="Duffey N."/>
            <person name="Dupes A."/>
            <person name="Elkins T."/>
            <person name="Engels R."/>
            <person name="Erickson J."/>
            <person name="Farina A."/>
            <person name="Faro S."/>
            <person name="Ferreira P."/>
            <person name="Fischer H."/>
            <person name="Fitzgerald M."/>
            <person name="Foley K."/>
            <person name="Gage D."/>
            <person name="Galagan J."/>
            <person name="Gearin G."/>
            <person name="Gnerre S."/>
            <person name="Gnirke A."/>
            <person name="Goyette A."/>
            <person name="Graham J."/>
            <person name="Grandbois E."/>
            <person name="Gyaltsen K."/>
            <person name="Hafez N."/>
            <person name="Hagopian D."/>
            <person name="Hagos B."/>
            <person name="Hall J."/>
            <person name="Hatcher B."/>
            <person name="Heller A."/>
            <person name="Higgins H."/>
            <person name="Honan T."/>
            <person name="Horn A."/>
            <person name="Houde N."/>
            <person name="Hughes L."/>
            <person name="Hulme W."/>
            <person name="Husby E."/>
            <person name="Iliev I."/>
            <person name="Jaffe D."/>
            <person name="Jones C."/>
            <person name="Kamal M."/>
            <person name="Kamat A."/>
            <person name="Kamvysselis M."/>
            <person name="Karlsson E."/>
            <person name="Kells C."/>
            <person name="Kieu A."/>
            <person name="Kisner P."/>
            <person name="Kodira C."/>
            <person name="Kulbokas E."/>
            <person name="Labutti K."/>
            <person name="Lama D."/>
            <person name="Landers T."/>
            <person name="Leger J."/>
            <person name="Levine S."/>
            <person name="Lewis D."/>
            <person name="Lewis T."/>
            <person name="Lindblad-toh K."/>
            <person name="Liu X."/>
            <person name="Lokyitsang T."/>
            <person name="Lokyitsang Y."/>
            <person name="Lucien O."/>
            <person name="Lui A."/>
            <person name="Ma L.J."/>
            <person name="Mabbitt R."/>
            <person name="Macdonald J."/>
            <person name="Maclean C."/>
            <person name="Major J."/>
            <person name="Manning J."/>
            <person name="Marabella R."/>
            <person name="Maru K."/>
            <person name="Matthews C."/>
            <person name="Mauceli E."/>
            <person name="Mccarthy M."/>
            <person name="Mcdonough S."/>
            <person name="Mcghee T."/>
            <person name="Meldrim J."/>
            <person name="Meneus L."/>
            <person name="Mesirov J."/>
            <person name="Mihalev A."/>
            <person name="Mihova T."/>
            <person name="Mikkelsen T."/>
            <person name="Mlenga V."/>
            <person name="Moru K."/>
            <person name="Mozes J."/>
            <person name="Mulrain L."/>
            <person name="Munson G."/>
            <person name="Naylor J."/>
            <person name="Newes C."/>
            <person name="Nguyen C."/>
            <person name="Nguyen N."/>
            <person name="Nguyen T."/>
            <person name="Nicol R."/>
            <person name="Nielsen C."/>
            <person name="Nizzari M."/>
            <person name="Norbu C."/>
            <person name="Norbu N."/>
            <person name="O'donnell P."/>
            <person name="Okoawo O."/>
            <person name="O'leary S."/>
            <person name="Omotosho B."/>
            <person name="O'neill K."/>
            <person name="Osman S."/>
            <person name="Parker S."/>
            <person name="Perrin D."/>
            <person name="Phunkhang P."/>
            <person name="Piqani B."/>
            <person name="Purcell S."/>
            <person name="Rachupka T."/>
            <person name="Ramasamy U."/>
            <person name="Rameau R."/>
            <person name="Ray V."/>
            <person name="Raymond C."/>
            <person name="Retta R."/>
            <person name="Richardson S."/>
            <person name="Rise C."/>
            <person name="Rodriguez J."/>
            <person name="Rogers J."/>
            <person name="Rogov P."/>
            <person name="Rutman M."/>
            <person name="Schupbach R."/>
            <person name="Seaman C."/>
            <person name="Settipalli S."/>
            <person name="Sharpe T."/>
            <person name="Sheridan J."/>
            <person name="Sherpa N."/>
            <person name="Shi J."/>
            <person name="Smirnov S."/>
            <person name="Smith C."/>
            <person name="Sougnez C."/>
            <person name="Spencer B."/>
            <person name="Stalker J."/>
            <person name="Stange-thomann N."/>
            <person name="Stavropoulos S."/>
            <person name="Stetson K."/>
            <person name="Stone C."/>
            <person name="Stone S."/>
            <person name="Stubbs M."/>
            <person name="Talamas J."/>
            <person name="Tchuinga P."/>
            <person name="Tenzing P."/>
            <person name="Tesfaye S."/>
            <person name="Theodore J."/>
            <person name="Thoulutsang Y."/>
            <person name="Topham K."/>
            <person name="Towey S."/>
            <person name="Tsamla T."/>
            <person name="Tsomo N."/>
            <person name="Vallee D."/>
            <person name="Vassiliev H."/>
            <person name="Venkataraman V."/>
            <person name="Vinson J."/>
            <person name="Vo A."/>
            <person name="Wade C."/>
            <person name="Wang S."/>
            <person name="Wangchuk T."/>
            <person name="Wangdi T."/>
            <person name="Whittaker C."/>
            <person name="Wilkinson J."/>
            <person name="Wu Y."/>
            <person name="Wyman D."/>
            <person name="Yadav S."/>
            <person name="Yang S."/>
            <person name="Yang X."/>
            <person name="Yeager S."/>
            <person name="Yee E."/>
            <person name="Young G."/>
            <person name="Zainoun J."/>
            <person name="Zembeck L."/>
            <person name="Zimmer A."/>
            <person name="Zody M."/>
            <person name="Lander E."/>
        </authorList>
    </citation>
    <scope>NUCLEOTIDE SEQUENCE [LARGE SCALE GENOMIC DNA]</scope>
</reference>
<feature type="transmembrane region" description="Helical" evidence="1">
    <location>
        <begin position="69"/>
        <end position="91"/>
    </location>
</feature>
<dbReference type="OMA" id="SIGFCCN"/>
<keyword evidence="1" id="KW-0812">Transmembrane</keyword>
<keyword evidence="4" id="KW-1185">Reference proteome</keyword>
<organism evidence="3 4">
    <name type="scientific">Ciona savignyi</name>
    <name type="common">Pacific transparent sea squirt</name>
    <dbReference type="NCBI Taxonomy" id="51511"/>
    <lineage>
        <taxon>Eukaryota</taxon>
        <taxon>Metazoa</taxon>
        <taxon>Chordata</taxon>
        <taxon>Tunicata</taxon>
        <taxon>Ascidiacea</taxon>
        <taxon>Phlebobranchia</taxon>
        <taxon>Cionidae</taxon>
        <taxon>Ciona</taxon>
    </lineage>
</organism>
<dbReference type="AlphaFoldDB" id="H2YE78"/>
<name>H2YE78_CIOSA</name>
<proteinExistence type="predicted"/>
<feature type="signal peptide" evidence="2">
    <location>
        <begin position="1"/>
        <end position="23"/>
    </location>
</feature>
<keyword evidence="2" id="KW-0732">Signal</keyword>
<keyword evidence="1" id="KW-0472">Membrane</keyword>
<keyword evidence="1" id="KW-1133">Transmembrane helix</keyword>